<dbReference type="RefSeq" id="WP_394826585.1">
    <property type="nucleotide sequence ID" value="NZ_CP089984.1"/>
</dbReference>
<dbReference type="InterPro" id="IPR013481">
    <property type="entry name" value="NarM"/>
</dbReference>
<evidence type="ECO:0000313" key="2">
    <source>
        <dbReference type="Proteomes" id="UP001370348"/>
    </source>
</evidence>
<evidence type="ECO:0000313" key="1">
    <source>
        <dbReference type="EMBL" id="WXB16955.1"/>
    </source>
</evidence>
<accession>A0ABZ2M1V5</accession>
<dbReference type="Proteomes" id="UP001370348">
    <property type="component" value="Chromosome"/>
</dbReference>
<organism evidence="1 2">
    <name type="scientific">Pendulispora albinea</name>
    <dbReference type="NCBI Taxonomy" id="2741071"/>
    <lineage>
        <taxon>Bacteria</taxon>
        <taxon>Pseudomonadati</taxon>
        <taxon>Myxococcota</taxon>
        <taxon>Myxococcia</taxon>
        <taxon>Myxococcales</taxon>
        <taxon>Sorangiineae</taxon>
        <taxon>Pendulisporaceae</taxon>
        <taxon>Pendulispora</taxon>
    </lineage>
</organism>
<keyword evidence="2" id="KW-1185">Reference proteome</keyword>
<proteinExistence type="predicted"/>
<name>A0ABZ2M1V5_9BACT</name>
<gene>
    <name evidence="1" type="ORF">LZC94_06690</name>
</gene>
<protein>
    <submittedName>
        <fullName evidence="1">Nitrate reductase associated protein</fullName>
    </submittedName>
</protein>
<dbReference type="Pfam" id="PF09655">
    <property type="entry name" value="Nitr_red_assoc"/>
    <property type="match status" value="1"/>
</dbReference>
<dbReference type="EMBL" id="CP089984">
    <property type="protein sequence ID" value="WXB16955.1"/>
    <property type="molecule type" value="Genomic_DNA"/>
</dbReference>
<sequence>MTYKRFVFEGDVHDTLACVPLSVRRKLDLVGLKISLAGWQALPREERLALCHLPVEEGWELSVYREVFQRFAERANVPLSPLAHDQTERARWNTPRPPPPVQERLDALGCVLPPETWAGLEEEGRYALVKMAEPKRDPRKFGWVLQELGLLPPAANEPAPGARG</sequence>
<reference evidence="1 2" key="1">
    <citation type="submission" date="2021-12" db="EMBL/GenBank/DDBJ databases">
        <title>Discovery of the Pendulisporaceae a myxobacterial family with distinct sporulation behavior and unique specialized metabolism.</title>
        <authorList>
            <person name="Garcia R."/>
            <person name="Popoff A."/>
            <person name="Bader C.D."/>
            <person name="Loehr J."/>
            <person name="Walesch S."/>
            <person name="Walt C."/>
            <person name="Boldt J."/>
            <person name="Bunk B."/>
            <person name="Haeckl F.J.F.P.J."/>
            <person name="Gunesch A.P."/>
            <person name="Birkelbach J."/>
            <person name="Nuebel U."/>
            <person name="Pietschmann T."/>
            <person name="Bach T."/>
            <person name="Mueller R."/>
        </authorList>
    </citation>
    <scope>NUCLEOTIDE SEQUENCE [LARGE SCALE GENOMIC DNA]</scope>
    <source>
        <strain evidence="1 2">MSr11954</strain>
    </source>
</reference>